<evidence type="ECO:0000256" key="1">
    <source>
        <dbReference type="SAM" id="MobiDB-lite"/>
    </source>
</evidence>
<sequence length="456" mass="48649">MSSDRDRGTTRPAGSEQSAEARLESWREALRRHEADDVEGRTERLRARMATLQEAGLDTDEAFLVAMMRQDRDDPVARDVAREQAAVFWRRFDRAPAPEGDTAVDWREVGVVALLALGAGVSVKLGVAELDSTAFGHNVALLVAPFLGAYFAWKRRVSWRTAAVLLLATAVLAVAIDVYPFDVGGATGFLAALHAPVVLWGLIGVAYAAGRWRSTAGRLRYLRFTGELVVYYALIALGGSLLVGLTIGLLTLAGVEFRSVIEDWVVPMGVPAALLVAAWLVEAKQEVVENIAPVLAKIFVPLTTVTLLVSVAVLGAVGSLTTVDREFLITLVSVLVVALALLLYTVAARPAGQRPGFFDGVLLAMVLAAAAVDGVVVTAMAARTAEFGWSPAKTAALGLGVLLAVHLVWSAWRLVAMLRRRDGVAALDRSQAAVLPFYVGWAFVVVVAVGPVFGFV</sequence>
<feature type="transmembrane region" description="Helical" evidence="2">
    <location>
        <begin position="162"/>
        <end position="181"/>
    </location>
</feature>
<feature type="region of interest" description="Disordered" evidence="1">
    <location>
        <begin position="1"/>
        <end position="26"/>
    </location>
</feature>
<feature type="transmembrane region" description="Helical" evidence="2">
    <location>
        <begin position="433"/>
        <end position="453"/>
    </location>
</feature>
<gene>
    <name evidence="3" type="ORF">V5O49_08800</name>
</gene>
<accession>A0ABU7Z6S7</accession>
<organism evidence="3 4">
    <name type="scientific">Isoptericola haloaureus</name>
    <dbReference type="NCBI Taxonomy" id="1542902"/>
    <lineage>
        <taxon>Bacteria</taxon>
        <taxon>Bacillati</taxon>
        <taxon>Actinomycetota</taxon>
        <taxon>Actinomycetes</taxon>
        <taxon>Micrococcales</taxon>
        <taxon>Promicromonosporaceae</taxon>
        <taxon>Isoptericola</taxon>
    </lineage>
</organism>
<keyword evidence="2" id="KW-0812">Transmembrane</keyword>
<name>A0ABU7Z6S7_9MICO</name>
<dbReference type="RefSeq" id="WP_332901889.1">
    <property type="nucleotide sequence ID" value="NZ_JBAGLP010000117.1"/>
</dbReference>
<feature type="transmembrane region" description="Helical" evidence="2">
    <location>
        <begin position="394"/>
        <end position="412"/>
    </location>
</feature>
<protein>
    <recommendedName>
        <fullName evidence="5">DUF4153 domain-containing protein</fullName>
    </recommendedName>
</protein>
<feature type="transmembrane region" description="Helical" evidence="2">
    <location>
        <begin position="229"/>
        <end position="252"/>
    </location>
</feature>
<feature type="transmembrane region" description="Helical" evidence="2">
    <location>
        <begin position="327"/>
        <end position="348"/>
    </location>
</feature>
<evidence type="ECO:0000313" key="3">
    <source>
        <dbReference type="EMBL" id="MEG3615214.1"/>
    </source>
</evidence>
<feature type="transmembrane region" description="Helical" evidence="2">
    <location>
        <begin position="109"/>
        <end position="128"/>
    </location>
</feature>
<dbReference type="Proteomes" id="UP001310387">
    <property type="component" value="Unassembled WGS sequence"/>
</dbReference>
<evidence type="ECO:0000313" key="4">
    <source>
        <dbReference type="Proteomes" id="UP001310387"/>
    </source>
</evidence>
<feature type="transmembrane region" description="Helical" evidence="2">
    <location>
        <begin position="187"/>
        <end position="209"/>
    </location>
</feature>
<feature type="transmembrane region" description="Helical" evidence="2">
    <location>
        <begin position="294"/>
        <end position="315"/>
    </location>
</feature>
<feature type="transmembrane region" description="Helical" evidence="2">
    <location>
        <begin position="360"/>
        <end position="382"/>
    </location>
</feature>
<keyword evidence="2" id="KW-0472">Membrane</keyword>
<feature type="transmembrane region" description="Helical" evidence="2">
    <location>
        <begin position="264"/>
        <end position="282"/>
    </location>
</feature>
<evidence type="ECO:0000256" key="2">
    <source>
        <dbReference type="SAM" id="Phobius"/>
    </source>
</evidence>
<dbReference type="EMBL" id="JBAGLP010000117">
    <property type="protein sequence ID" value="MEG3615214.1"/>
    <property type="molecule type" value="Genomic_DNA"/>
</dbReference>
<evidence type="ECO:0008006" key="5">
    <source>
        <dbReference type="Google" id="ProtNLM"/>
    </source>
</evidence>
<keyword evidence="2" id="KW-1133">Transmembrane helix</keyword>
<reference evidence="3" key="1">
    <citation type="journal article" date="2024" name="Antonie Van Leeuwenhoek">
        <title>Isoptericola haloaureus sp. nov., a dimorphic actinobacterium isolated from mangrove sediments of southeast India, implicating biosaline agricultural significance through nitrogen fixation and salt tolerance genes.</title>
        <authorList>
            <person name="Prathaban M."/>
            <person name="Prathiviraj R."/>
            <person name="Ravichandran M."/>
            <person name="Natarajan S.D."/>
            <person name="Sobanaa M."/>
            <person name="Hari Krishna Kumar S."/>
            <person name="Chandrasekar V."/>
            <person name="Selvin J."/>
        </authorList>
    </citation>
    <scope>NUCLEOTIDE SEQUENCE</scope>
    <source>
        <strain evidence="3">MP1014</strain>
    </source>
</reference>
<proteinExistence type="predicted"/>
<reference evidence="3" key="2">
    <citation type="submission" date="2024-02" db="EMBL/GenBank/DDBJ databases">
        <authorList>
            <person name="Prathaban M."/>
            <person name="Mythili R."/>
            <person name="Sharmila Devi N."/>
            <person name="Sobanaa M."/>
            <person name="Prathiviraj R."/>
            <person name="Selvin J."/>
        </authorList>
    </citation>
    <scope>NUCLEOTIDE SEQUENCE</scope>
    <source>
        <strain evidence="3">MP1014</strain>
    </source>
</reference>
<feature type="transmembrane region" description="Helical" evidence="2">
    <location>
        <begin position="134"/>
        <end position="153"/>
    </location>
</feature>
<comment type="caution">
    <text evidence="3">The sequence shown here is derived from an EMBL/GenBank/DDBJ whole genome shotgun (WGS) entry which is preliminary data.</text>
</comment>
<keyword evidence="4" id="KW-1185">Reference proteome</keyword>